<sequence length="138" mass="15043">MLCRLLACTEVLCMGVGFSACPTHQLLQDSKEGDHRDIQTSTLNAKVVKSSIRDVVSSCGRRLLLRPPPRISFLKTQRKELSHDIQTGTLSSKVVKPSIREAVAKVLKSDLELATFITAEYAEDDWGGSPGCDATPSN</sequence>
<gene>
    <name evidence="2" type="ORF">QYE76_018407</name>
</gene>
<comment type="caution">
    <text evidence="2">The sequence shown here is derived from an EMBL/GenBank/DDBJ whole genome shotgun (WGS) entry which is preliminary data.</text>
</comment>
<feature type="signal peptide" evidence="1">
    <location>
        <begin position="1"/>
        <end position="19"/>
    </location>
</feature>
<dbReference type="GO" id="GO:0005737">
    <property type="term" value="C:cytoplasm"/>
    <property type="evidence" value="ECO:0007669"/>
    <property type="project" value="TreeGrafter"/>
</dbReference>
<evidence type="ECO:0000256" key="1">
    <source>
        <dbReference type="SAM" id="SignalP"/>
    </source>
</evidence>
<dbReference type="AlphaFoldDB" id="A0AAD8VD70"/>
<dbReference type="EMBL" id="JAUUTY010000544">
    <property type="protein sequence ID" value="KAK1600888.1"/>
    <property type="molecule type" value="Genomic_DNA"/>
</dbReference>
<dbReference type="PROSITE" id="PS51257">
    <property type="entry name" value="PROKAR_LIPOPROTEIN"/>
    <property type="match status" value="1"/>
</dbReference>
<reference evidence="2" key="1">
    <citation type="submission" date="2023-07" db="EMBL/GenBank/DDBJ databases">
        <title>A chromosome-level genome assembly of Lolium multiflorum.</title>
        <authorList>
            <person name="Chen Y."/>
            <person name="Copetti D."/>
            <person name="Kolliker R."/>
            <person name="Studer B."/>
        </authorList>
    </citation>
    <scope>NUCLEOTIDE SEQUENCE</scope>
    <source>
        <strain evidence="2">02402/16</strain>
        <tissue evidence="2">Leaf</tissue>
    </source>
</reference>
<dbReference type="PANTHER" id="PTHR31901">
    <property type="entry name" value="GH3 DOMAIN-CONTAINING PROTEIN"/>
    <property type="match status" value="1"/>
</dbReference>
<accession>A0AAD8VD70</accession>
<evidence type="ECO:0000313" key="3">
    <source>
        <dbReference type="Proteomes" id="UP001231189"/>
    </source>
</evidence>
<name>A0AAD8VD70_LOLMU</name>
<keyword evidence="3" id="KW-1185">Reference proteome</keyword>
<keyword evidence="1" id="KW-0732">Signal</keyword>
<dbReference type="Pfam" id="PF03321">
    <property type="entry name" value="GH3"/>
    <property type="match status" value="1"/>
</dbReference>
<protein>
    <submittedName>
        <fullName evidence="2">Uncharacterized protein</fullName>
    </submittedName>
</protein>
<dbReference type="InterPro" id="IPR004993">
    <property type="entry name" value="GH3"/>
</dbReference>
<dbReference type="PANTHER" id="PTHR31901:SF38">
    <property type="entry name" value="INDOLE-3-ACETIC ACID-AMIDO SYNTHETASE GH3.2-RELATED"/>
    <property type="match status" value="1"/>
</dbReference>
<dbReference type="Proteomes" id="UP001231189">
    <property type="component" value="Unassembled WGS sequence"/>
</dbReference>
<organism evidence="2 3">
    <name type="scientific">Lolium multiflorum</name>
    <name type="common">Italian ryegrass</name>
    <name type="synonym">Lolium perenne subsp. multiflorum</name>
    <dbReference type="NCBI Taxonomy" id="4521"/>
    <lineage>
        <taxon>Eukaryota</taxon>
        <taxon>Viridiplantae</taxon>
        <taxon>Streptophyta</taxon>
        <taxon>Embryophyta</taxon>
        <taxon>Tracheophyta</taxon>
        <taxon>Spermatophyta</taxon>
        <taxon>Magnoliopsida</taxon>
        <taxon>Liliopsida</taxon>
        <taxon>Poales</taxon>
        <taxon>Poaceae</taxon>
        <taxon>BOP clade</taxon>
        <taxon>Pooideae</taxon>
        <taxon>Poodae</taxon>
        <taxon>Poeae</taxon>
        <taxon>Poeae Chloroplast Group 2 (Poeae type)</taxon>
        <taxon>Loliodinae</taxon>
        <taxon>Loliinae</taxon>
        <taxon>Lolium</taxon>
    </lineage>
</organism>
<feature type="chain" id="PRO_5042112398" evidence="1">
    <location>
        <begin position="20"/>
        <end position="138"/>
    </location>
</feature>
<proteinExistence type="predicted"/>
<evidence type="ECO:0000313" key="2">
    <source>
        <dbReference type="EMBL" id="KAK1600888.1"/>
    </source>
</evidence>
<dbReference type="GO" id="GO:0016881">
    <property type="term" value="F:acid-amino acid ligase activity"/>
    <property type="evidence" value="ECO:0007669"/>
    <property type="project" value="TreeGrafter"/>
</dbReference>